<sequence>MNTKNLKTVFKNTTVMKNFVFQVFYILSIKKLVEKTNLILIIKKMCMKNFFFNENW</sequence>
<dbReference type="EMBL" id="BA000026">
    <property type="protein sequence ID" value="BAC44670.1"/>
    <property type="molecule type" value="Genomic_DNA"/>
</dbReference>
<dbReference type="KEGG" id="mpe:MYPE8790"/>
<name>Q8EUP2_MALP2</name>
<dbReference type="RefSeq" id="WP_011077699.1">
    <property type="nucleotide sequence ID" value="NC_004432.1"/>
</dbReference>
<protein>
    <submittedName>
        <fullName evidence="1">Uncharacterized protein</fullName>
    </submittedName>
</protein>
<dbReference type="STRING" id="272633.gene:10732001"/>
<accession>Q8EUP2</accession>
<organism evidence="1 2">
    <name type="scientific">Malacoplasma penetrans (strain HF-2)</name>
    <name type="common">Mycoplasma penetrans</name>
    <dbReference type="NCBI Taxonomy" id="272633"/>
    <lineage>
        <taxon>Bacteria</taxon>
        <taxon>Bacillati</taxon>
        <taxon>Mycoplasmatota</taxon>
        <taxon>Mycoplasmoidales</taxon>
        <taxon>Mycoplasmoidaceae</taxon>
        <taxon>Malacoplasma</taxon>
    </lineage>
</organism>
<reference evidence="1 2" key="1">
    <citation type="journal article" date="2002" name="Nucleic Acids Res.">
        <title>The complete genomic sequence of Mycoplasma penetrans, an intracellular bacterial pathogen in humans.</title>
        <authorList>
            <person name="Sasaki Y."/>
            <person name="Ishikawa J."/>
            <person name="Yamashita A."/>
            <person name="Oshima K."/>
            <person name="Kenri T."/>
            <person name="Furuya K."/>
            <person name="Yoshino C."/>
            <person name="Horino A."/>
            <person name="Shiba T."/>
            <person name="Sasaki T."/>
            <person name="Hattori M."/>
        </authorList>
    </citation>
    <scope>NUCLEOTIDE SEQUENCE [LARGE SCALE GENOMIC DNA]</scope>
    <source>
        <strain evidence="1 2">HF-2</strain>
    </source>
</reference>
<dbReference type="InParanoid" id="Q8EUP2"/>
<evidence type="ECO:0000313" key="2">
    <source>
        <dbReference type="Proteomes" id="UP000002522"/>
    </source>
</evidence>
<dbReference type="Proteomes" id="UP000002522">
    <property type="component" value="Chromosome"/>
</dbReference>
<dbReference type="AlphaFoldDB" id="Q8EUP2"/>
<dbReference type="HOGENOM" id="CLU_3009474_0_0_14"/>
<keyword evidence="2" id="KW-1185">Reference proteome</keyword>
<proteinExistence type="predicted"/>
<evidence type="ECO:0000313" key="1">
    <source>
        <dbReference type="EMBL" id="BAC44670.1"/>
    </source>
</evidence>
<gene>
    <name evidence="1" type="ordered locus">MYPE8790</name>
</gene>